<dbReference type="SUPFAM" id="SSF47336">
    <property type="entry name" value="ACP-like"/>
    <property type="match status" value="1"/>
</dbReference>
<evidence type="ECO:0000313" key="2">
    <source>
        <dbReference type="EMBL" id="MBO4162001.1"/>
    </source>
</evidence>
<proteinExistence type="predicted"/>
<dbReference type="PROSITE" id="PS50075">
    <property type="entry name" value="CARRIER"/>
    <property type="match status" value="1"/>
</dbReference>
<organism evidence="2 3">
    <name type="scientific">Micromonospora antibiotica</name>
    <dbReference type="NCBI Taxonomy" id="2807623"/>
    <lineage>
        <taxon>Bacteria</taxon>
        <taxon>Bacillati</taxon>
        <taxon>Actinomycetota</taxon>
        <taxon>Actinomycetes</taxon>
        <taxon>Micromonosporales</taxon>
        <taxon>Micromonosporaceae</taxon>
        <taxon>Micromonospora</taxon>
    </lineage>
</organism>
<accession>A0ABS3V8T4</accession>
<sequence length="83" mass="9263">MRAVDYPQVLQEVEACWRDVAPASAMTLAPHDNLFEGGADSFTFIRLVRSVEAACEVTLPLLEVFEDPQLATIARCVVEARRR</sequence>
<gene>
    <name evidence="2" type="ORF">JQN83_14445</name>
</gene>
<dbReference type="Proteomes" id="UP000671399">
    <property type="component" value="Unassembled WGS sequence"/>
</dbReference>
<reference evidence="2 3" key="1">
    <citation type="submission" date="2021-03" db="EMBL/GenBank/DDBJ databases">
        <authorList>
            <person name="Lee D.-H."/>
        </authorList>
    </citation>
    <scope>NUCLEOTIDE SEQUENCE [LARGE SCALE GENOMIC DNA]</scope>
    <source>
        <strain evidence="2 3">MMS20-R2-23</strain>
    </source>
</reference>
<evidence type="ECO:0000259" key="1">
    <source>
        <dbReference type="PROSITE" id="PS50075"/>
    </source>
</evidence>
<dbReference type="InterPro" id="IPR036736">
    <property type="entry name" value="ACP-like_sf"/>
</dbReference>
<dbReference type="InterPro" id="IPR009081">
    <property type="entry name" value="PP-bd_ACP"/>
</dbReference>
<protein>
    <submittedName>
        <fullName evidence="2">Acyl carrier protein</fullName>
    </submittedName>
</protein>
<dbReference type="Pfam" id="PF00550">
    <property type="entry name" value="PP-binding"/>
    <property type="match status" value="1"/>
</dbReference>
<evidence type="ECO:0000313" key="3">
    <source>
        <dbReference type="Proteomes" id="UP000671399"/>
    </source>
</evidence>
<name>A0ABS3V8T4_9ACTN</name>
<keyword evidence="3" id="KW-1185">Reference proteome</keyword>
<dbReference type="Gene3D" id="1.10.1200.10">
    <property type="entry name" value="ACP-like"/>
    <property type="match status" value="1"/>
</dbReference>
<dbReference type="EMBL" id="JAGFWR010000006">
    <property type="protein sequence ID" value="MBO4162001.1"/>
    <property type="molecule type" value="Genomic_DNA"/>
</dbReference>
<comment type="caution">
    <text evidence="2">The sequence shown here is derived from an EMBL/GenBank/DDBJ whole genome shotgun (WGS) entry which is preliminary data.</text>
</comment>
<feature type="domain" description="Carrier" evidence="1">
    <location>
        <begin position="4"/>
        <end position="81"/>
    </location>
</feature>
<dbReference type="RefSeq" id="WP_208567649.1">
    <property type="nucleotide sequence ID" value="NZ_JAGFWR010000006.1"/>
</dbReference>